<proteinExistence type="inferred from homology"/>
<evidence type="ECO:0000313" key="12">
    <source>
        <dbReference type="Proteomes" id="UP000822688"/>
    </source>
</evidence>
<keyword evidence="6" id="KW-0809">Transit peptide</keyword>
<dbReference type="PANTHER" id="PTHR31403">
    <property type="entry name" value="PHOSPHOLIPASE A1-IBETA2, CHLOROPLASTIC"/>
    <property type="match status" value="1"/>
</dbReference>
<dbReference type="Gene3D" id="3.40.50.1820">
    <property type="entry name" value="alpha/beta hydrolase"/>
    <property type="match status" value="1"/>
</dbReference>
<evidence type="ECO:0000256" key="1">
    <source>
        <dbReference type="ARBA" id="ARBA00004229"/>
    </source>
</evidence>
<dbReference type="SUPFAM" id="SSF53474">
    <property type="entry name" value="alpha/beta-Hydrolases"/>
    <property type="match status" value="1"/>
</dbReference>
<comment type="subcellular location">
    <subcellularLocation>
        <location evidence="1">Plastid</location>
        <location evidence="1">Chloroplast</location>
    </subcellularLocation>
</comment>
<evidence type="ECO:0000256" key="4">
    <source>
        <dbReference type="ARBA" id="ARBA00022640"/>
    </source>
</evidence>
<feature type="compositionally biased region" description="Polar residues" evidence="9">
    <location>
        <begin position="25"/>
        <end position="50"/>
    </location>
</feature>
<feature type="region of interest" description="Disordered" evidence="9">
    <location>
        <begin position="24"/>
        <end position="56"/>
    </location>
</feature>
<keyword evidence="12" id="KW-1185">Reference proteome</keyword>
<dbReference type="GO" id="GO:0016042">
    <property type="term" value="P:lipid catabolic process"/>
    <property type="evidence" value="ECO:0007669"/>
    <property type="project" value="UniProtKB-KW"/>
</dbReference>
<dbReference type="PANTHER" id="PTHR31403:SF7">
    <property type="entry name" value="PHOSPHOLIPASE A1-IGAMMA3, CHLOROPLASTIC"/>
    <property type="match status" value="1"/>
</dbReference>
<evidence type="ECO:0000313" key="11">
    <source>
        <dbReference type="EMBL" id="KAG0585075.1"/>
    </source>
</evidence>
<dbReference type="Pfam" id="PF01764">
    <property type="entry name" value="Lipase_3"/>
    <property type="match status" value="1"/>
</dbReference>
<evidence type="ECO:0000256" key="8">
    <source>
        <dbReference type="ARBA" id="ARBA00023098"/>
    </source>
</evidence>
<dbReference type="GO" id="GO:0009507">
    <property type="term" value="C:chloroplast"/>
    <property type="evidence" value="ECO:0007669"/>
    <property type="project" value="UniProtKB-SubCell"/>
</dbReference>
<evidence type="ECO:0000256" key="7">
    <source>
        <dbReference type="ARBA" id="ARBA00022963"/>
    </source>
</evidence>
<feature type="domain" description="Fungal lipase-type" evidence="10">
    <location>
        <begin position="330"/>
        <end position="497"/>
    </location>
</feature>
<accession>A0A8T0IPY3</accession>
<evidence type="ECO:0000256" key="3">
    <source>
        <dbReference type="ARBA" id="ARBA00022528"/>
    </source>
</evidence>
<name>A0A8T0IPY3_CERPU</name>
<evidence type="ECO:0000256" key="6">
    <source>
        <dbReference type="ARBA" id="ARBA00022946"/>
    </source>
</evidence>
<evidence type="ECO:0000256" key="9">
    <source>
        <dbReference type="SAM" id="MobiDB-lite"/>
    </source>
</evidence>
<keyword evidence="7" id="KW-0442">Lipid degradation</keyword>
<dbReference type="AlphaFoldDB" id="A0A8T0IPY3"/>
<comment type="caution">
    <text evidence="11">The sequence shown here is derived from an EMBL/GenBank/DDBJ whole genome shotgun (WGS) entry which is preliminary data.</text>
</comment>
<sequence length="620" mass="69176">MVYGSAAVMPTSNNEITEAHVEGGNVNTSLPRMPQTTGLVSVQSDPSVLTTAKPKAQKHRRYNSLFSVFSSDHSSPGSSESPSSSSTTLKKTSSGITSGRLKWDWKLGDLWHSRSGKLDAPTVDIPVTQLESASSVDSIAGSEKNVALSRNGSREGGGNGSLHYTSLGIFQSSKYSSSDLETSDRSGNSSQEYVEVESRRIPLATRWREIQGVNNWENLLDPLDPDLRVELLRYGDIAQMAYDNFEDNNWSKYAGSAKYSKKTLFEKLGKAGMGYQVTRYLYATCENPLPGILQSSLSSEKWDVESNWMGFVAVATDEREIARLGRRDIVVSWRGTMRTMEWLVDAQIQMAPMTVAPDPQARDSSLKPSILKPKVEKGFWSLYTCKRSASQFNQKSASEQVMRELIRLLTLYKGETLSITLTGHSLGGALAILTAYEIAERGLNKQTTKNGTDETIPVTVISFGSPRIGDAVFKRRFEELQLKALRVVNIHDVVPKSIGGLHPPWSETYKHVGVEFQLDSKLSTYLKRSRDPIDWHSLECYLHHVDGYQGAKSKEFKLMTGRDIALVNKYCDVLKTEHCIPAYWWQSENKGLVLSDEGKWVEPDRPIEDMPSLDNKENFI</sequence>
<dbReference type="Proteomes" id="UP000822688">
    <property type="component" value="Chromosome 3"/>
</dbReference>
<protein>
    <recommendedName>
        <fullName evidence="10">Fungal lipase-type domain-containing protein</fullName>
    </recommendedName>
</protein>
<evidence type="ECO:0000259" key="10">
    <source>
        <dbReference type="Pfam" id="PF01764"/>
    </source>
</evidence>
<keyword evidence="4" id="KW-0934">Plastid</keyword>
<feature type="region of interest" description="Disordered" evidence="9">
    <location>
        <begin position="68"/>
        <end position="94"/>
    </location>
</feature>
<dbReference type="CDD" id="cd00519">
    <property type="entry name" value="Lipase_3"/>
    <property type="match status" value="1"/>
</dbReference>
<dbReference type="GO" id="GO:0008970">
    <property type="term" value="F:phospholipase A1 activity"/>
    <property type="evidence" value="ECO:0007669"/>
    <property type="project" value="UniProtKB-ARBA"/>
</dbReference>
<dbReference type="InterPro" id="IPR002921">
    <property type="entry name" value="Fungal_lipase-type"/>
</dbReference>
<dbReference type="FunFam" id="3.40.50.1820:FF:000065">
    <property type="entry name" value="Phospholipase A1-II 3"/>
    <property type="match status" value="1"/>
</dbReference>
<dbReference type="InterPro" id="IPR029058">
    <property type="entry name" value="AB_hydrolase_fold"/>
</dbReference>
<reference evidence="11" key="1">
    <citation type="submission" date="2020-06" db="EMBL/GenBank/DDBJ databases">
        <title>WGS assembly of Ceratodon purpureus strain R40.</title>
        <authorList>
            <person name="Carey S.B."/>
            <person name="Jenkins J."/>
            <person name="Shu S."/>
            <person name="Lovell J.T."/>
            <person name="Sreedasyam A."/>
            <person name="Maumus F."/>
            <person name="Tiley G.P."/>
            <person name="Fernandez-Pozo N."/>
            <person name="Barry K."/>
            <person name="Chen C."/>
            <person name="Wang M."/>
            <person name="Lipzen A."/>
            <person name="Daum C."/>
            <person name="Saski C.A."/>
            <person name="Payton A.C."/>
            <person name="Mcbreen J.C."/>
            <person name="Conrad R.E."/>
            <person name="Kollar L.M."/>
            <person name="Olsson S."/>
            <person name="Huttunen S."/>
            <person name="Landis J.B."/>
            <person name="Wickett N.J."/>
            <person name="Johnson M.G."/>
            <person name="Rensing S.A."/>
            <person name="Grimwood J."/>
            <person name="Schmutz J."/>
            <person name="Mcdaniel S.F."/>
        </authorList>
    </citation>
    <scope>NUCLEOTIDE SEQUENCE</scope>
    <source>
        <strain evidence="11">R40</strain>
    </source>
</reference>
<dbReference type="EMBL" id="CM026423">
    <property type="protein sequence ID" value="KAG0585075.1"/>
    <property type="molecule type" value="Genomic_DNA"/>
</dbReference>
<gene>
    <name evidence="11" type="ORF">KC19_3G255900</name>
</gene>
<evidence type="ECO:0000256" key="5">
    <source>
        <dbReference type="ARBA" id="ARBA00022801"/>
    </source>
</evidence>
<organism evidence="11 12">
    <name type="scientific">Ceratodon purpureus</name>
    <name type="common">Fire moss</name>
    <name type="synonym">Dicranum purpureum</name>
    <dbReference type="NCBI Taxonomy" id="3225"/>
    <lineage>
        <taxon>Eukaryota</taxon>
        <taxon>Viridiplantae</taxon>
        <taxon>Streptophyta</taxon>
        <taxon>Embryophyta</taxon>
        <taxon>Bryophyta</taxon>
        <taxon>Bryophytina</taxon>
        <taxon>Bryopsida</taxon>
        <taxon>Dicranidae</taxon>
        <taxon>Pseudoditrichales</taxon>
        <taxon>Ditrichaceae</taxon>
        <taxon>Ceratodon</taxon>
    </lineage>
</organism>
<evidence type="ECO:0000256" key="2">
    <source>
        <dbReference type="ARBA" id="ARBA00010701"/>
    </source>
</evidence>
<keyword evidence="5" id="KW-0378">Hydrolase</keyword>
<keyword evidence="8" id="KW-0443">Lipid metabolism</keyword>
<keyword evidence="3" id="KW-0150">Chloroplast</keyword>
<comment type="similarity">
    <text evidence="2">Belongs to the AB hydrolase superfamily. Lipase family.</text>
</comment>